<feature type="compositionally biased region" description="Basic and acidic residues" evidence="1">
    <location>
        <begin position="49"/>
        <end position="64"/>
    </location>
</feature>
<name>A0ABZ2QSK5_9ACTN</name>
<dbReference type="RefSeq" id="WP_407287240.1">
    <property type="nucleotide sequence ID" value="NZ_CP147982.1"/>
</dbReference>
<proteinExistence type="predicted"/>
<organism evidence="2 3">
    <name type="scientific">Streptomyces sirii</name>
    <dbReference type="NCBI Taxonomy" id="3127701"/>
    <lineage>
        <taxon>Bacteria</taxon>
        <taxon>Bacillati</taxon>
        <taxon>Actinomycetota</taxon>
        <taxon>Actinomycetes</taxon>
        <taxon>Kitasatosporales</taxon>
        <taxon>Streptomycetaceae</taxon>
        <taxon>Streptomyces</taxon>
    </lineage>
</organism>
<feature type="region of interest" description="Disordered" evidence="1">
    <location>
        <begin position="1"/>
        <end position="77"/>
    </location>
</feature>
<evidence type="ECO:0000313" key="2">
    <source>
        <dbReference type="EMBL" id="WXK78391.1"/>
    </source>
</evidence>
<dbReference type="EMBL" id="CP147982">
    <property type="protein sequence ID" value="WXK78391.1"/>
    <property type="molecule type" value="Genomic_DNA"/>
</dbReference>
<keyword evidence="3" id="KW-1185">Reference proteome</keyword>
<gene>
    <name evidence="2" type="ORF">WAB15_21645</name>
</gene>
<protein>
    <submittedName>
        <fullName evidence="2">Uncharacterized protein</fullName>
    </submittedName>
</protein>
<dbReference type="Proteomes" id="UP001626628">
    <property type="component" value="Chromosome"/>
</dbReference>
<sequence length="77" mass="8886">MKRIALKPPAPGPLPEREREGDEQRDPLDSLLERVRQGETVAVPGGKQESGDRDLREEEWRAHDSTGPYGQRRRRRN</sequence>
<reference evidence="2 3" key="1">
    <citation type="submission" date="2024-03" db="EMBL/GenBank/DDBJ databases">
        <title>The complete genome of Streptomyces sirii sp.nov.</title>
        <authorList>
            <person name="Zakalyukina Y.V."/>
            <person name="Belik A.R."/>
            <person name="Biryukov M.V."/>
            <person name="Baturina O.A."/>
            <person name="Kabilov M.R."/>
        </authorList>
    </citation>
    <scope>NUCLEOTIDE SEQUENCE [LARGE SCALE GENOMIC DNA]</scope>
    <source>
        <strain evidence="2 3">BP-8</strain>
    </source>
</reference>
<evidence type="ECO:0000256" key="1">
    <source>
        <dbReference type="SAM" id="MobiDB-lite"/>
    </source>
</evidence>
<evidence type="ECO:0000313" key="3">
    <source>
        <dbReference type="Proteomes" id="UP001626628"/>
    </source>
</evidence>
<feature type="compositionally biased region" description="Basic and acidic residues" evidence="1">
    <location>
        <begin position="15"/>
        <end position="37"/>
    </location>
</feature>
<accession>A0ABZ2QSK5</accession>